<dbReference type="Proteomes" id="UP000689195">
    <property type="component" value="Unassembled WGS sequence"/>
</dbReference>
<accession>A0A8S1YAP6</accession>
<feature type="transmembrane region" description="Helical" evidence="2">
    <location>
        <begin position="244"/>
        <end position="262"/>
    </location>
</feature>
<comment type="caution">
    <text evidence="4">The sequence shown here is derived from an EMBL/GenBank/DDBJ whole genome shotgun (WGS) entry which is preliminary data.</text>
</comment>
<evidence type="ECO:0000313" key="4">
    <source>
        <dbReference type="EMBL" id="CAD8211536.1"/>
    </source>
</evidence>
<dbReference type="Pfam" id="PF00076">
    <property type="entry name" value="RRM_1"/>
    <property type="match status" value="1"/>
</dbReference>
<keyword evidence="1" id="KW-0694">RNA-binding</keyword>
<dbReference type="GO" id="GO:0003723">
    <property type="term" value="F:RNA binding"/>
    <property type="evidence" value="ECO:0007669"/>
    <property type="project" value="UniProtKB-UniRule"/>
</dbReference>
<evidence type="ECO:0000313" key="5">
    <source>
        <dbReference type="Proteomes" id="UP000689195"/>
    </source>
</evidence>
<protein>
    <recommendedName>
        <fullName evidence="3">RRM domain-containing protein</fullName>
    </recommendedName>
</protein>
<organism evidence="4 5">
    <name type="scientific">Paramecium pentaurelia</name>
    <dbReference type="NCBI Taxonomy" id="43138"/>
    <lineage>
        <taxon>Eukaryota</taxon>
        <taxon>Sar</taxon>
        <taxon>Alveolata</taxon>
        <taxon>Ciliophora</taxon>
        <taxon>Intramacronucleata</taxon>
        <taxon>Oligohymenophorea</taxon>
        <taxon>Peniculida</taxon>
        <taxon>Parameciidae</taxon>
        <taxon>Paramecium</taxon>
    </lineage>
</organism>
<keyword evidence="2" id="KW-0472">Membrane</keyword>
<reference evidence="4" key="1">
    <citation type="submission" date="2021-01" db="EMBL/GenBank/DDBJ databases">
        <authorList>
            <consortium name="Genoscope - CEA"/>
            <person name="William W."/>
        </authorList>
    </citation>
    <scope>NUCLEOTIDE SEQUENCE</scope>
</reference>
<dbReference type="OrthoDB" id="266020at2759"/>
<dbReference type="PROSITE" id="PS50102">
    <property type="entry name" value="RRM"/>
    <property type="match status" value="1"/>
</dbReference>
<dbReference type="AlphaFoldDB" id="A0A8S1YAP6"/>
<evidence type="ECO:0000256" key="2">
    <source>
        <dbReference type="SAM" id="Phobius"/>
    </source>
</evidence>
<dbReference type="InterPro" id="IPR000504">
    <property type="entry name" value="RRM_dom"/>
</dbReference>
<dbReference type="EMBL" id="CAJJDO010000164">
    <property type="protein sequence ID" value="CAD8211536.1"/>
    <property type="molecule type" value="Genomic_DNA"/>
</dbReference>
<keyword evidence="2" id="KW-0812">Transmembrane</keyword>
<name>A0A8S1YAP6_9CILI</name>
<proteinExistence type="predicted"/>
<sequence length="273" mass="32842">MLYETFRVYGKMLEIKIKKEYYEQQSAIIEFADSISVNYIQLEQKEFKINNHILKVSLHDYQNQDEFRTANVFVNNIPSDISQEQLSIFFEQFGPVFNCKIKKQNYLNQKPQLYLIPQEQFWFCEVQESLDYYRFDGSLLKVAIKNKWKNSNHLTFQRQILTKSANINDNLRILQKIELGRILINMGIINSRLFQFQKITNENCFVKMQNDQPYIILVFPTLSDTIKFMKLANLFKWHPCFNKILIVFQQYIKIILLIYLILKHFNNFINNIK</sequence>
<feature type="domain" description="RRM" evidence="3">
    <location>
        <begin position="70"/>
        <end position="147"/>
    </location>
</feature>
<evidence type="ECO:0000259" key="3">
    <source>
        <dbReference type="PROSITE" id="PS50102"/>
    </source>
</evidence>
<evidence type="ECO:0000256" key="1">
    <source>
        <dbReference type="PROSITE-ProRule" id="PRU00176"/>
    </source>
</evidence>
<keyword evidence="2" id="KW-1133">Transmembrane helix</keyword>
<gene>
    <name evidence="4" type="ORF">PPENT_87.1.T1640028</name>
</gene>
<keyword evidence="5" id="KW-1185">Reference proteome</keyword>